<feature type="transmembrane region" description="Helical" evidence="1">
    <location>
        <begin position="223"/>
        <end position="242"/>
    </location>
</feature>
<keyword evidence="1" id="KW-1133">Transmembrane helix</keyword>
<sequence length="456" mass="48201">MKWTTPQWIRTLAAASVLAAVVLAVVLGSVFATVRNGLAVIGDRAAPQVSAATDLYFALSDMDAQLANVLLAGDDASLAADRKAALGTFAQRRSQADADLQQIATDASTQKSVRSVLDGVGQYESLASQVILLDQNDAAGRPAANVLDLHRQATDLMRTTLHTVDGITTSNHDLLNATYQSDVDGTVTARVWVIVIGAATVGLLVAAQVHLRRRLRRRLNPALLLATLVTAGFTITGVALLAQESGQLTVAKSNAFDSIVALSQARAISYDANADESRYLVDPGRAAQYQDAFLAKTQSLAGLSGATIDSYDAGLDSAFKAYQENNSDVKLTGFFGTELNNITFAGERGAAEQTVAAFQAYERDDRRIRALDTAGDLHGAIAFDVGTAAGQSNADFARYDAALKSVIDINQRAFDAAIGDGDGRLTGWTWQLPALAALLVAGLVVAGCWPRLAEYR</sequence>
<organism evidence="2 3">
    <name type="scientific">Kutzneria buriramensis</name>
    <dbReference type="NCBI Taxonomy" id="1045776"/>
    <lineage>
        <taxon>Bacteria</taxon>
        <taxon>Bacillati</taxon>
        <taxon>Actinomycetota</taxon>
        <taxon>Actinomycetes</taxon>
        <taxon>Pseudonocardiales</taxon>
        <taxon>Pseudonocardiaceae</taxon>
        <taxon>Kutzneria</taxon>
    </lineage>
</organism>
<evidence type="ECO:0000313" key="3">
    <source>
        <dbReference type="Proteomes" id="UP000256269"/>
    </source>
</evidence>
<keyword evidence="3" id="KW-1185">Reference proteome</keyword>
<dbReference type="Proteomes" id="UP000256269">
    <property type="component" value="Unassembled WGS sequence"/>
</dbReference>
<keyword evidence="1" id="KW-0812">Transmembrane</keyword>
<proteinExistence type="predicted"/>
<feature type="transmembrane region" description="Helical" evidence="1">
    <location>
        <begin position="191"/>
        <end position="211"/>
    </location>
</feature>
<evidence type="ECO:0000256" key="1">
    <source>
        <dbReference type="SAM" id="Phobius"/>
    </source>
</evidence>
<protein>
    <submittedName>
        <fullName evidence="2">Uncharacterized protein</fullName>
    </submittedName>
</protein>
<gene>
    <name evidence="2" type="ORF">BCF44_10671</name>
</gene>
<name>A0A3E0HKG8_9PSEU</name>
<dbReference type="EMBL" id="QUNO01000006">
    <property type="protein sequence ID" value="REH46907.1"/>
    <property type="molecule type" value="Genomic_DNA"/>
</dbReference>
<reference evidence="2 3" key="1">
    <citation type="submission" date="2018-08" db="EMBL/GenBank/DDBJ databases">
        <title>Genomic Encyclopedia of Archaeal and Bacterial Type Strains, Phase II (KMG-II): from individual species to whole genera.</title>
        <authorList>
            <person name="Goeker M."/>
        </authorList>
    </citation>
    <scope>NUCLEOTIDE SEQUENCE [LARGE SCALE GENOMIC DNA]</scope>
    <source>
        <strain evidence="2 3">DSM 45791</strain>
    </source>
</reference>
<comment type="caution">
    <text evidence="2">The sequence shown here is derived from an EMBL/GenBank/DDBJ whole genome shotgun (WGS) entry which is preliminary data.</text>
</comment>
<keyword evidence="1" id="KW-0472">Membrane</keyword>
<dbReference type="OrthoDB" id="569023at2"/>
<dbReference type="AlphaFoldDB" id="A0A3E0HKG8"/>
<dbReference type="RefSeq" id="WP_116175592.1">
    <property type="nucleotide sequence ID" value="NZ_CP144375.1"/>
</dbReference>
<accession>A0A3E0HKG8</accession>
<feature type="transmembrane region" description="Helical" evidence="1">
    <location>
        <begin position="428"/>
        <end position="449"/>
    </location>
</feature>
<evidence type="ECO:0000313" key="2">
    <source>
        <dbReference type="EMBL" id="REH46907.1"/>
    </source>
</evidence>